<organism evidence="2 3">
    <name type="scientific">Methylorubrum aminovorans</name>
    <dbReference type="NCBI Taxonomy" id="269069"/>
    <lineage>
        <taxon>Bacteria</taxon>
        <taxon>Pseudomonadati</taxon>
        <taxon>Pseudomonadota</taxon>
        <taxon>Alphaproteobacteria</taxon>
        <taxon>Hyphomicrobiales</taxon>
        <taxon>Methylobacteriaceae</taxon>
        <taxon>Methylorubrum</taxon>
    </lineage>
</organism>
<keyword evidence="1" id="KW-0732">Signal</keyword>
<dbReference type="Proteomes" id="UP001055039">
    <property type="component" value="Unassembled WGS sequence"/>
</dbReference>
<sequence length="149" mass="15195">MPSAGQLTRTGFLGGLALLAASAAPVSAQPRWVAGTYIYADLCTIPEDGAQTGRRITLKRWPGSDNLVYEGAGLPAPIETAVTVDDGTKAVAFEIETSAGPVSFRGTAGPDALVGTLNSAGGAQPLRLKRVLRTGARQACPGETTGSIN</sequence>
<evidence type="ECO:0000256" key="1">
    <source>
        <dbReference type="SAM" id="SignalP"/>
    </source>
</evidence>
<keyword evidence="3" id="KW-1185">Reference proteome</keyword>
<dbReference type="EMBL" id="BPRC01000004">
    <property type="protein sequence ID" value="GJE64459.1"/>
    <property type="molecule type" value="Genomic_DNA"/>
</dbReference>
<evidence type="ECO:0000313" key="3">
    <source>
        <dbReference type="Proteomes" id="UP001055039"/>
    </source>
</evidence>
<protein>
    <submittedName>
        <fullName evidence="2">Uncharacterized protein</fullName>
    </submittedName>
</protein>
<reference evidence="2" key="2">
    <citation type="submission" date="2021-08" db="EMBL/GenBank/DDBJ databases">
        <authorList>
            <person name="Tani A."/>
            <person name="Ola A."/>
            <person name="Ogura Y."/>
            <person name="Katsura K."/>
            <person name="Hayashi T."/>
        </authorList>
    </citation>
    <scope>NUCLEOTIDE SEQUENCE</scope>
    <source>
        <strain evidence="2">NBRC 15686</strain>
    </source>
</reference>
<feature type="signal peptide" evidence="1">
    <location>
        <begin position="1"/>
        <end position="28"/>
    </location>
</feature>
<proteinExistence type="predicted"/>
<comment type="caution">
    <text evidence="2">The sequence shown here is derived from an EMBL/GenBank/DDBJ whole genome shotgun (WGS) entry which is preliminary data.</text>
</comment>
<dbReference type="RefSeq" id="WP_238223863.1">
    <property type="nucleotide sequence ID" value="NZ_BAAADH010000005.1"/>
</dbReference>
<evidence type="ECO:0000313" key="2">
    <source>
        <dbReference type="EMBL" id="GJE64459.1"/>
    </source>
</evidence>
<reference evidence="2" key="1">
    <citation type="journal article" date="2021" name="Front. Microbiol.">
        <title>Comprehensive Comparative Genomics and Phenotyping of Methylobacterium Species.</title>
        <authorList>
            <person name="Alessa O."/>
            <person name="Ogura Y."/>
            <person name="Fujitani Y."/>
            <person name="Takami H."/>
            <person name="Hayashi T."/>
            <person name="Sahin N."/>
            <person name="Tani A."/>
        </authorList>
    </citation>
    <scope>NUCLEOTIDE SEQUENCE</scope>
    <source>
        <strain evidence="2">NBRC 15686</strain>
    </source>
</reference>
<gene>
    <name evidence="2" type="ORF">LNAOJCKE_1665</name>
</gene>
<accession>A0ABQ4UBQ4</accession>
<feature type="chain" id="PRO_5046304270" evidence="1">
    <location>
        <begin position="29"/>
        <end position="149"/>
    </location>
</feature>
<name>A0ABQ4UBQ4_9HYPH</name>